<organism evidence="1 2">
    <name type="scientific">Dokdonella soli</name>
    <dbReference type="NCBI Taxonomy" id="529810"/>
    <lineage>
        <taxon>Bacteria</taxon>
        <taxon>Pseudomonadati</taxon>
        <taxon>Pseudomonadota</taxon>
        <taxon>Gammaproteobacteria</taxon>
        <taxon>Lysobacterales</taxon>
        <taxon>Rhodanobacteraceae</taxon>
        <taxon>Dokdonella</taxon>
    </lineage>
</organism>
<reference evidence="1 2" key="1">
    <citation type="journal article" date="2019" name="Int. J. Syst. Evol. Microbiol.">
        <title>The Global Catalogue of Microorganisms (GCM) 10K type strain sequencing project: providing services to taxonomists for standard genome sequencing and annotation.</title>
        <authorList>
            <consortium name="The Broad Institute Genomics Platform"/>
            <consortium name="The Broad Institute Genome Sequencing Center for Infectious Disease"/>
            <person name="Wu L."/>
            <person name="Ma J."/>
        </authorList>
    </citation>
    <scope>NUCLEOTIDE SEQUENCE [LARGE SCALE GENOMIC DNA]</scope>
    <source>
        <strain evidence="1 2">JCM 15421</strain>
    </source>
</reference>
<dbReference type="CDD" id="cd20293">
    <property type="entry name" value="cupin_HutD_N"/>
    <property type="match status" value="1"/>
</dbReference>
<dbReference type="Pfam" id="PF05962">
    <property type="entry name" value="HutD"/>
    <property type="match status" value="1"/>
</dbReference>
<dbReference type="EMBL" id="BAAAEU010000007">
    <property type="protein sequence ID" value="GAA0713428.1"/>
    <property type="molecule type" value="Genomic_DNA"/>
</dbReference>
<accession>A0ABN1IH52</accession>
<dbReference type="InterPro" id="IPR011051">
    <property type="entry name" value="RmlC_Cupin_sf"/>
</dbReference>
<dbReference type="PANTHER" id="PTHR37943">
    <property type="entry name" value="PROTEIN VES"/>
    <property type="match status" value="1"/>
</dbReference>
<evidence type="ECO:0000313" key="1">
    <source>
        <dbReference type="EMBL" id="GAA0713428.1"/>
    </source>
</evidence>
<dbReference type="RefSeq" id="WP_343789477.1">
    <property type="nucleotide sequence ID" value="NZ_BAAAEU010000007.1"/>
</dbReference>
<dbReference type="SUPFAM" id="SSF51182">
    <property type="entry name" value="RmlC-like cupins"/>
    <property type="match status" value="1"/>
</dbReference>
<dbReference type="PANTHER" id="PTHR37943:SF1">
    <property type="entry name" value="PROTEIN VES"/>
    <property type="match status" value="1"/>
</dbReference>
<evidence type="ECO:0000313" key="2">
    <source>
        <dbReference type="Proteomes" id="UP001501523"/>
    </source>
</evidence>
<protein>
    <submittedName>
        <fullName evidence="1">HutD family protein</fullName>
    </submittedName>
</protein>
<dbReference type="Gene3D" id="2.60.120.10">
    <property type="entry name" value="Jelly Rolls"/>
    <property type="match status" value="1"/>
</dbReference>
<gene>
    <name evidence="1" type="ORF">GCM10009105_16840</name>
</gene>
<dbReference type="InterPro" id="IPR010282">
    <property type="entry name" value="Uncharacterised_HutD/Ves"/>
</dbReference>
<proteinExistence type="predicted"/>
<name>A0ABN1IH52_9GAMM</name>
<dbReference type="Proteomes" id="UP001501523">
    <property type="component" value="Unassembled WGS sequence"/>
</dbReference>
<keyword evidence="2" id="KW-1185">Reference proteome</keyword>
<sequence length="196" mass="21378">MRLIAAKDCHRTRWKNDGGWTTELARDPADDATDFRWRVSIAEIESDGPFSAFPGIARDLLLLEGNGIELDIDDNAPVRLTRRFERVHFNGESRVHCRLLAGPTRDFNVMVRRDALRAEVVARPLVGSMVIFPEPGVEWFVHAFAGHASARGGTGELALETGASLHLDFHGADAGRVLLDGAGELVLVKFAPVAGG</sequence>
<comment type="caution">
    <text evidence="1">The sequence shown here is derived from an EMBL/GenBank/DDBJ whole genome shotgun (WGS) entry which is preliminary data.</text>
</comment>
<dbReference type="InterPro" id="IPR014710">
    <property type="entry name" value="RmlC-like_jellyroll"/>
</dbReference>